<dbReference type="SUPFAM" id="SSF53901">
    <property type="entry name" value="Thiolase-like"/>
    <property type="match status" value="1"/>
</dbReference>
<comment type="caution">
    <text evidence="5">The sequence shown here is derived from an EMBL/GenBank/DDBJ whole genome shotgun (WGS) entry which is preliminary data.</text>
</comment>
<dbReference type="Gene3D" id="3.40.47.10">
    <property type="match status" value="1"/>
</dbReference>
<evidence type="ECO:0000256" key="2">
    <source>
        <dbReference type="ARBA" id="ARBA00022679"/>
    </source>
</evidence>
<proteinExistence type="inferred from homology"/>
<evidence type="ECO:0000313" key="6">
    <source>
        <dbReference type="Proteomes" id="UP001152049"/>
    </source>
</evidence>
<evidence type="ECO:0000256" key="1">
    <source>
        <dbReference type="ARBA" id="ARBA00010982"/>
    </source>
</evidence>
<dbReference type="PANTHER" id="PTHR18919:SF139">
    <property type="entry name" value="THIOLASE-LIKE PROTEIN TYPE 1 ADDITIONAL C-TERMINAL DOMAIN-CONTAINING PROTEIN"/>
    <property type="match status" value="1"/>
</dbReference>
<name>A0A9W8VAZ5_9HYPO</name>
<dbReference type="PANTHER" id="PTHR18919">
    <property type="entry name" value="ACETYL-COA C-ACYLTRANSFERASE"/>
    <property type="match status" value="1"/>
</dbReference>
<dbReference type="GO" id="GO:0016746">
    <property type="term" value="F:acyltransferase activity"/>
    <property type="evidence" value="ECO:0007669"/>
    <property type="project" value="UniProtKB-KW"/>
</dbReference>
<keyword evidence="3" id="KW-0012">Acyltransferase</keyword>
<dbReference type="AlphaFoldDB" id="A0A9W8VAZ5"/>
<dbReference type="EMBL" id="JAOQAZ010000026">
    <property type="protein sequence ID" value="KAJ4252398.1"/>
    <property type="molecule type" value="Genomic_DNA"/>
</dbReference>
<organism evidence="5 6">
    <name type="scientific">Fusarium torreyae</name>
    <dbReference type="NCBI Taxonomy" id="1237075"/>
    <lineage>
        <taxon>Eukaryota</taxon>
        <taxon>Fungi</taxon>
        <taxon>Dikarya</taxon>
        <taxon>Ascomycota</taxon>
        <taxon>Pezizomycotina</taxon>
        <taxon>Sordariomycetes</taxon>
        <taxon>Hypocreomycetidae</taxon>
        <taxon>Hypocreales</taxon>
        <taxon>Nectriaceae</taxon>
        <taxon>Fusarium</taxon>
    </lineage>
</organism>
<keyword evidence="6" id="KW-1185">Reference proteome</keyword>
<dbReference type="Pfam" id="PF18313">
    <property type="entry name" value="TLP1_add_C"/>
    <property type="match status" value="1"/>
</dbReference>
<dbReference type="InterPro" id="IPR040771">
    <property type="entry name" value="TLP1_add_C"/>
</dbReference>
<dbReference type="InterPro" id="IPR016039">
    <property type="entry name" value="Thiolase-like"/>
</dbReference>
<accession>A0A9W8VAZ5</accession>
<feature type="domain" description="Thiolase-like protein type 1 additional C-terminal" evidence="4">
    <location>
        <begin position="122"/>
        <end position="196"/>
    </location>
</feature>
<gene>
    <name evidence="5" type="ORF">NW762_010996</name>
</gene>
<comment type="similarity">
    <text evidence="1">Belongs to the thiolase-like superfamily. Thiolase family.</text>
</comment>
<protein>
    <recommendedName>
        <fullName evidence="4">Thiolase-like protein type 1 additional C-terminal domain-containing protein</fullName>
    </recommendedName>
</protein>
<keyword evidence="2" id="KW-0808">Transferase</keyword>
<dbReference type="OrthoDB" id="435240at2759"/>
<evidence type="ECO:0000313" key="5">
    <source>
        <dbReference type="EMBL" id="KAJ4252398.1"/>
    </source>
</evidence>
<reference evidence="5" key="1">
    <citation type="submission" date="2022-09" db="EMBL/GenBank/DDBJ databases">
        <title>Fusarium specimens isolated from Avocado Roots.</title>
        <authorList>
            <person name="Stajich J."/>
            <person name="Roper C."/>
            <person name="Heimlech-Rivalta G."/>
        </authorList>
    </citation>
    <scope>NUCLEOTIDE SEQUENCE</scope>
    <source>
        <strain evidence="5">CF00136</strain>
    </source>
</reference>
<dbReference type="Gene3D" id="2.40.50.840">
    <property type="match status" value="1"/>
</dbReference>
<sequence length="214" mass="23261">MEHSLDKALESARLGKDEVDCFDFYSCFPIVPKLACKHMGLDIKNPSKPITLLGGLTSFGGAGNNYSLHAIVQMARTMRSGAYKHGLVLANGGVLSWQHALCLSTQPRRDLVPYSRQEVLEMAETFPGPEFAQKAQGEAVIESYTVDFDRTGPKLGHIVGRLLENGHRFIANHGDETTLSTLASNKVEPIGLQGLVLMAPGGRNLFSIKPSVKL</sequence>
<dbReference type="Proteomes" id="UP001152049">
    <property type="component" value="Unassembled WGS sequence"/>
</dbReference>
<evidence type="ECO:0000256" key="3">
    <source>
        <dbReference type="ARBA" id="ARBA00023315"/>
    </source>
</evidence>
<evidence type="ECO:0000259" key="4">
    <source>
        <dbReference type="Pfam" id="PF18313"/>
    </source>
</evidence>